<feature type="chain" id="PRO_5016793644" evidence="1">
    <location>
        <begin position="19"/>
        <end position="130"/>
    </location>
</feature>
<evidence type="ECO:0000313" key="2">
    <source>
        <dbReference type="EMBL" id="RDB22195.1"/>
    </source>
</evidence>
<accession>A0A369JP85</accession>
<dbReference type="EMBL" id="LUEZ02000052">
    <property type="protein sequence ID" value="RDB22195.1"/>
    <property type="molecule type" value="Genomic_DNA"/>
</dbReference>
<comment type="caution">
    <text evidence="2">The sequence shown here is derived from an EMBL/GenBank/DDBJ whole genome shotgun (WGS) entry which is preliminary data.</text>
</comment>
<protein>
    <submittedName>
        <fullName evidence="2">Uncharacterized protein</fullName>
    </submittedName>
</protein>
<organism evidence="2 3">
    <name type="scientific">Hypsizygus marmoreus</name>
    <name type="common">White beech mushroom</name>
    <name type="synonym">Agaricus marmoreus</name>
    <dbReference type="NCBI Taxonomy" id="39966"/>
    <lineage>
        <taxon>Eukaryota</taxon>
        <taxon>Fungi</taxon>
        <taxon>Dikarya</taxon>
        <taxon>Basidiomycota</taxon>
        <taxon>Agaricomycotina</taxon>
        <taxon>Agaricomycetes</taxon>
        <taxon>Agaricomycetidae</taxon>
        <taxon>Agaricales</taxon>
        <taxon>Tricholomatineae</taxon>
        <taxon>Lyophyllaceae</taxon>
        <taxon>Hypsizygus</taxon>
    </lineage>
</organism>
<dbReference type="Proteomes" id="UP000076154">
    <property type="component" value="Unassembled WGS sequence"/>
</dbReference>
<reference evidence="2" key="1">
    <citation type="submission" date="2018-04" db="EMBL/GenBank/DDBJ databases">
        <title>Whole genome sequencing of Hypsizygus marmoreus.</title>
        <authorList>
            <person name="Choi I.-G."/>
            <person name="Min B."/>
            <person name="Kim J.-G."/>
            <person name="Kim S."/>
            <person name="Oh Y.-L."/>
            <person name="Kong W.-S."/>
            <person name="Park H."/>
            <person name="Jeong J."/>
            <person name="Song E.-S."/>
        </authorList>
    </citation>
    <scope>NUCLEOTIDE SEQUENCE [LARGE SCALE GENOMIC DNA]</scope>
    <source>
        <strain evidence="2">51987-8</strain>
    </source>
</reference>
<dbReference type="OrthoDB" id="4991875at2759"/>
<dbReference type="InParanoid" id="A0A369JP85"/>
<evidence type="ECO:0000256" key="1">
    <source>
        <dbReference type="SAM" id="SignalP"/>
    </source>
</evidence>
<name>A0A369JP85_HYPMA</name>
<sequence>MPSVPLAVLALFMGSAFAQTSLYIPGFDPQPISADNLGVDAQGRTTWALHQGALTGTFDDSGFVGTATLVEGPNDVSFTYVPPGGEFTVGRECSLSGVLAICSATISGEAITETETASLIEVQAGTTKRN</sequence>
<dbReference type="AlphaFoldDB" id="A0A369JP85"/>
<keyword evidence="1" id="KW-0732">Signal</keyword>
<proteinExistence type="predicted"/>
<evidence type="ECO:0000313" key="3">
    <source>
        <dbReference type="Proteomes" id="UP000076154"/>
    </source>
</evidence>
<gene>
    <name evidence="2" type="ORF">Hypma_010690</name>
</gene>
<dbReference type="STRING" id="39966.A0A369JP85"/>
<keyword evidence="3" id="KW-1185">Reference proteome</keyword>
<feature type="signal peptide" evidence="1">
    <location>
        <begin position="1"/>
        <end position="18"/>
    </location>
</feature>